<dbReference type="PANTHER" id="PTHR30273">
    <property type="entry name" value="PERIPLASMIC SIGNAL SENSOR AND SIGMA FACTOR ACTIVATOR FECR-RELATED"/>
    <property type="match status" value="1"/>
</dbReference>
<organism evidence="4 5">
    <name type="scientific">Chitinophaga agrisoli</name>
    <dbReference type="NCBI Taxonomy" id="2607653"/>
    <lineage>
        <taxon>Bacteria</taxon>
        <taxon>Pseudomonadati</taxon>
        <taxon>Bacteroidota</taxon>
        <taxon>Chitinophagia</taxon>
        <taxon>Chitinophagales</taxon>
        <taxon>Chitinophagaceae</taxon>
        <taxon>Chitinophaga</taxon>
    </lineage>
</organism>
<keyword evidence="1" id="KW-0812">Transmembrane</keyword>
<evidence type="ECO:0000256" key="1">
    <source>
        <dbReference type="SAM" id="Phobius"/>
    </source>
</evidence>
<keyword evidence="1" id="KW-1133">Transmembrane helix</keyword>
<keyword evidence="5" id="KW-1185">Reference proteome</keyword>
<dbReference type="Gene3D" id="3.55.50.30">
    <property type="match status" value="1"/>
</dbReference>
<protein>
    <submittedName>
        <fullName evidence="4">FecR family protein</fullName>
    </submittedName>
</protein>
<dbReference type="InterPro" id="IPR006860">
    <property type="entry name" value="FecR"/>
</dbReference>
<proteinExistence type="predicted"/>
<evidence type="ECO:0000313" key="4">
    <source>
        <dbReference type="EMBL" id="KAA2242536.1"/>
    </source>
</evidence>
<dbReference type="EMBL" id="VUOC01000002">
    <property type="protein sequence ID" value="KAA2242536.1"/>
    <property type="molecule type" value="Genomic_DNA"/>
</dbReference>
<dbReference type="AlphaFoldDB" id="A0A5B2VWG7"/>
<comment type="caution">
    <text evidence="4">The sequence shown here is derived from an EMBL/GenBank/DDBJ whole genome shotgun (WGS) entry which is preliminary data.</text>
</comment>
<dbReference type="Pfam" id="PF04773">
    <property type="entry name" value="FecR"/>
    <property type="match status" value="1"/>
</dbReference>
<sequence>MNGPESIFYKLLLRKISGALTAKEQLLLADLLKAFPEFSEAYATVQWLWEDGKLSSQPRAPEQSKRLLEQHMQRLHDAKLVPERKPARIRRLGGKVQKRYLAAAVILALLASTLFWTLRYTRVAPVQEKRYPNMVMTRPGSRTKLILPDGTTVWLNASSKLTYGDDFLEKERRVQLDGEAFFEVVKNEGKPFIINTDVMEVRVLGTSLNVRSYGGDKKAEAVLIRGKIEVQVKRRPQERYLLSSFEKLSVAATPPDVHPRKELTISNVDVDKDSTIAETAWIDNQLIFTGEPLSELTTRMERWFDIRITVTGARLQHFRMTGSFKDESPEQALKAISMITGCKYKLKDHVAQLYEEE</sequence>
<dbReference type="RefSeq" id="WP_149837408.1">
    <property type="nucleotide sequence ID" value="NZ_VUOC01000002.1"/>
</dbReference>
<dbReference type="PANTHER" id="PTHR30273:SF2">
    <property type="entry name" value="PROTEIN FECR"/>
    <property type="match status" value="1"/>
</dbReference>
<dbReference type="PIRSF" id="PIRSF018266">
    <property type="entry name" value="FecR"/>
    <property type="match status" value="1"/>
</dbReference>
<dbReference type="Gene3D" id="2.60.120.1440">
    <property type="match status" value="1"/>
</dbReference>
<evidence type="ECO:0000313" key="5">
    <source>
        <dbReference type="Proteomes" id="UP000324611"/>
    </source>
</evidence>
<evidence type="ECO:0000259" key="2">
    <source>
        <dbReference type="Pfam" id="PF04773"/>
    </source>
</evidence>
<dbReference type="InterPro" id="IPR032508">
    <property type="entry name" value="FecR_C"/>
</dbReference>
<dbReference type="InterPro" id="IPR012373">
    <property type="entry name" value="Ferrdict_sens_TM"/>
</dbReference>
<dbReference type="Pfam" id="PF16344">
    <property type="entry name" value="FecR_C"/>
    <property type="match status" value="1"/>
</dbReference>
<reference evidence="4 5" key="2">
    <citation type="submission" date="2019-09" db="EMBL/GenBank/DDBJ databases">
        <authorList>
            <person name="Jin C."/>
        </authorList>
    </citation>
    <scope>NUCLEOTIDE SEQUENCE [LARGE SCALE GENOMIC DNA]</scope>
    <source>
        <strain evidence="4 5">BN140078</strain>
    </source>
</reference>
<gene>
    <name evidence="4" type="ORF">F0L74_08350</name>
</gene>
<accession>A0A5B2VWG7</accession>
<feature type="transmembrane region" description="Helical" evidence="1">
    <location>
        <begin position="100"/>
        <end position="118"/>
    </location>
</feature>
<feature type="domain" description="Protein FecR C-terminal" evidence="3">
    <location>
        <begin position="286"/>
        <end position="348"/>
    </location>
</feature>
<keyword evidence="1" id="KW-0472">Membrane</keyword>
<feature type="domain" description="FecR protein" evidence="2">
    <location>
        <begin position="135"/>
        <end position="229"/>
    </location>
</feature>
<dbReference type="Proteomes" id="UP000324611">
    <property type="component" value="Unassembled WGS sequence"/>
</dbReference>
<reference evidence="4 5" key="1">
    <citation type="submission" date="2019-09" db="EMBL/GenBank/DDBJ databases">
        <title>Chitinophaga ginsengihumi sp. nov., isolated from soil of ginseng rhizosphere.</title>
        <authorList>
            <person name="Lee J."/>
        </authorList>
    </citation>
    <scope>NUCLEOTIDE SEQUENCE [LARGE SCALE GENOMIC DNA]</scope>
    <source>
        <strain evidence="4 5">BN140078</strain>
    </source>
</reference>
<name>A0A5B2VWG7_9BACT</name>
<dbReference type="GO" id="GO:0016989">
    <property type="term" value="F:sigma factor antagonist activity"/>
    <property type="evidence" value="ECO:0007669"/>
    <property type="project" value="TreeGrafter"/>
</dbReference>
<evidence type="ECO:0000259" key="3">
    <source>
        <dbReference type="Pfam" id="PF16344"/>
    </source>
</evidence>